<gene>
    <name evidence="3" type="ORF">SDC9_107679</name>
</gene>
<proteinExistence type="predicted"/>
<dbReference type="InterPro" id="IPR035940">
    <property type="entry name" value="CAP_sf"/>
</dbReference>
<feature type="domain" description="SCP" evidence="2">
    <location>
        <begin position="107"/>
        <end position="218"/>
    </location>
</feature>
<comment type="caution">
    <text evidence="3">The sequence shown here is derived from an EMBL/GenBank/DDBJ whole genome shotgun (WGS) entry which is preliminary data.</text>
</comment>
<evidence type="ECO:0000256" key="1">
    <source>
        <dbReference type="SAM" id="MobiDB-lite"/>
    </source>
</evidence>
<dbReference type="AlphaFoldDB" id="A0A645B5W9"/>
<evidence type="ECO:0000259" key="2">
    <source>
        <dbReference type="Pfam" id="PF00188"/>
    </source>
</evidence>
<dbReference type="Gene3D" id="3.40.33.10">
    <property type="entry name" value="CAP"/>
    <property type="match status" value="1"/>
</dbReference>
<protein>
    <recommendedName>
        <fullName evidence="2">SCP domain-containing protein</fullName>
    </recommendedName>
</protein>
<dbReference type="SUPFAM" id="SSF55797">
    <property type="entry name" value="PR-1-like"/>
    <property type="match status" value="1"/>
</dbReference>
<reference evidence="3" key="1">
    <citation type="submission" date="2019-08" db="EMBL/GenBank/DDBJ databases">
        <authorList>
            <person name="Kucharzyk K."/>
            <person name="Murdoch R.W."/>
            <person name="Higgins S."/>
            <person name="Loffler F."/>
        </authorList>
    </citation>
    <scope>NUCLEOTIDE SEQUENCE</scope>
</reference>
<dbReference type="NCBIfam" id="TIGR02909">
    <property type="entry name" value="spore_YkwD"/>
    <property type="match status" value="1"/>
</dbReference>
<feature type="compositionally biased region" description="Low complexity" evidence="1">
    <location>
        <begin position="79"/>
        <end position="93"/>
    </location>
</feature>
<evidence type="ECO:0000313" key="3">
    <source>
        <dbReference type="EMBL" id="MPM60825.1"/>
    </source>
</evidence>
<dbReference type="EMBL" id="VSSQ01018009">
    <property type="protein sequence ID" value="MPM60825.1"/>
    <property type="molecule type" value="Genomic_DNA"/>
</dbReference>
<dbReference type="Pfam" id="PF00188">
    <property type="entry name" value="CAP"/>
    <property type="match status" value="1"/>
</dbReference>
<name>A0A645B5W9_9ZZZZ</name>
<dbReference type="InterPro" id="IPR014044">
    <property type="entry name" value="CAP_dom"/>
</dbReference>
<feature type="region of interest" description="Disordered" evidence="1">
    <location>
        <begin position="32"/>
        <end position="99"/>
    </location>
</feature>
<accession>A0A645B5W9</accession>
<dbReference type="PANTHER" id="PTHR31157">
    <property type="entry name" value="SCP DOMAIN-CONTAINING PROTEIN"/>
    <property type="match status" value="1"/>
</dbReference>
<sequence length="220" mass="22902">MQCIDSFLKKCGINLNSMGITLPGCGNTAASVPASNGTDKTAQQPSTTGNTGTSAPAGGNANTANQTKPSGSGQSAPATTPSNQSGSTSSNTQKADNQSFEEQVAALVNEQRAANGLQPLTLSSKLSNAARVKSQDMHDKHYFAHESPTYGSPFDMLKSFGISYRAAGENIAMGYATPEAVMNAWMNSSGHRANILNASYTQIGVGYVADGNYWTQEFTG</sequence>
<dbReference type="CDD" id="cd05379">
    <property type="entry name" value="CAP_bacterial"/>
    <property type="match status" value="1"/>
</dbReference>
<dbReference type="InterPro" id="IPR014258">
    <property type="entry name" value="CAP_domain_YkwD-like"/>
</dbReference>
<organism evidence="3">
    <name type="scientific">bioreactor metagenome</name>
    <dbReference type="NCBI Taxonomy" id="1076179"/>
    <lineage>
        <taxon>unclassified sequences</taxon>
        <taxon>metagenomes</taxon>
        <taxon>ecological metagenomes</taxon>
    </lineage>
</organism>
<feature type="compositionally biased region" description="Polar residues" evidence="1">
    <location>
        <begin position="32"/>
        <end position="78"/>
    </location>
</feature>
<dbReference type="PANTHER" id="PTHR31157:SF1">
    <property type="entry name" value="SCP DOMAIN-CONTAINING PROTEIN"/>
    <property type="match status" value="1"/>
</dbReference>